<evidence type="ECO:0000256" key="5">
    <source>
        <dbReference type="ARBA" id="ARBA00023136"/>
    </source>
</evidence>
<evidence type="ECO:0000313" key="11">
    <source>
        <dbReference type="EMBL" id="CAB5045599.1"/>
    </source>
</evidence>
<keyword evidence="2" id="KW-1003">Cell membrane</keyword>
<proteinExistence type="predicted"/>
<feature type="domain" description="Cardiolipin synthase N-terminal" evidence="8">
    <location>
        <begin position="11"/>
        <end position="56"/>
    </location>
</feature>
<evidence type="ECO:0000256" key="6">
    <source>
        <dbReference type="SAM" id="MobiDB-lite"/>
    </source>
</evidence>
<evidence type="ECO:0000313" key="9">
    <source>
        <dbReference type="EMBL" id="CAB4765487.1"/>
    </source>
</evidence>
<feature type="region of interest" description="Disordered" evidence="6">
    <location>
        <begin position="61"/>
        <end position="83"/>
    </location>
</feature>
<reference evidence="9" key="1">
    <citation type="submission" date="2020-05" db="EMBL/GenBank/DDBJ databases">
        <authorList>
            <person name="Chiriac C."/>
            <person name="Salcher M."/>
            <person name="Ghai R."/>
            <person name="Kavagutti S V."/>
        </authorList>
    </citation>
    <scope>NUCLEOTIDE SEQUENCE</scope>
</reference>
<evidence type="ECO:0000256" key="3">
    <source>
        <dbReference type="ARBA" id="ARBA00022692"/>
    </source>
</evidence>
<accession>A0A6J6V4S2</accession>
<dbReference type="AlphaFoldDB" id="A0A6J6V4S2"/>
<sequence length="83" mass="9496">MRYLLILLPIIFTVYTIVDCAKTDASEIRNLPKWAWLVLIIVIGTIGTIAYWVAGRPRRPGINPPPTRRILPPDDDPDFLRNI</sequence>
<comment type="subcellular location">
    <subcellularLocation>
        <location evidence="1">Cell membrane</location>
        <topology evidence="1">Multi-pass membrane protein</topology>
    </subcellularLocation>
</comment>
<dbReference type="EMBL" id="CAFAZX010000018">
    <property type="protein sequence ID" value="CAB4841606.1"/>
    <property type="molecule type" value="Genomic_DNA"/>
</dbReference>
<evidence type="ECO:0000256" key="2">
    <source>
        <dbReference type="ARBA" id="ARBA00022475"/>
    </source>
</evidence>
<dbReference type="Pfam" id="PF13396">
    <property type="entry name" value="PLDc_N"/>
    <property type="match status" value="1"/>
</dbReference>
<keyword evidence="5 7" id="KW-0472">Membrane</keyword>
<name>A0A6J6V4S2_9ZZZZ</name>
<feature type="transmembrane region" description="Helical" evidence="7">
    <location>
        <begin position="36"/>
        <end position="54"/>
    </location>
</feature>
<keyword evidence="3 7" id="KW-0812">Transmembrane</keyword>
<evidence type="ECO:0000313" key="10">
    <source>
        <dbReference type="EMBL" id="CAB4841606.1"/>
    </source>
</evidence>
<gene>
    <name evidence="9" type="ORF">UFOPK2907_00198</name>
    <name evidence="10" type="ORF">UFOPK3241_00490</name>
    <name evidence="11" type="ORF">UFOPK4265_00044</name>
</gene>
<evidence type="ECO:0000256" key="4">
    <source>
        <dbReference type="ARBA" id="ARBA00022989"/>
    </source>
</evidence>
<organism evidence="9">
    <name type="scientific">freshwater metagenome</name>
    <dbReference type="NCBI Taxonomy" id="449393"/>
    <lineage>
        <taxon>unclassified sequences</taxon>
        <taxon>metagenomes</taxon>
        <taxon>ecological metagenomes</taxon>
    </lineage>
</organism>
<evidence type="ECO:0000256" key="7">
    <source>
        <dbReference type="SAM" id="Phobius"/>
    </source>
</evidence>
<dbReference type="GO" id="GO:0005886">
    <property type="term" value="C:plasma membrane"/>
    <property type="evidence" value="ECO:0007669"/>
    <property type="project" value="UniProtKB-SubCell"/>
</dbReference>
<dbReference type="EMBL" id="CAFBQK010000002">
    <property type="protein sequence ID" value="CAB5045599.1"/>
    <property type="molecule type" value="Genomic_DNA"/>
</dbReference>
<dbReference type="EMBL" id="CAEZZR010000010">
    <property type="protein sequence ID" value="CAB4765487.1"/>
    <property type="molecule type" value="Genomic_DNA"/>
</dbReference>
<dbReference type="InterPro" id="IPR027379">
    <property type="entry name" value="CLS_N"/>
</dbReference>
<evidence type="ECO:0000259" key="8">
    <source>
        <dbReference type="Pfam" id="PF13396"/>
    </source>
</evidence>
<evidence type="ECO:0000256" key="1">
    <source>
        <dbReference type="ARBA" id="ARBA00004651"/>
    </source>
</evidence>
<protein>
    <submittedName>
        <fullName evidence="9">Unannotated protein</fullName>
    </submittedName>
</protein>
<keyword evidence="4 7" id="KW-1133">Transmembrane helix</keyword>